<dbReference type="Proteomes" id="UP001209570">
    <property type="component" value="Unassembled WGS sequence"/>
</dbReference>
<keyword evidence="3" id="KW-1185">Reference proteome</keyword>
<feature type="compositionally biased region" description="Basic and acidic residues" evidence="1">
    <location>
        <begin position="23"/>
        <end position="36"/>
    </location>
</feature>
<feature type="region of interest" description="Disordered" evidence="1">
    <location>
        <begin position="1"/>
        <end position="64"/>
    </location>
</feature>
<protein>
    <submittedName>
        <fullName evidence="2">Uncharacterized protein</fullName>
    </submittedName>
</protein>
<comment type="caution">
    <text evidence="2">The sequence shown here is derived from an EMBL/GenBank/DDBJ whole genome shotgun (WGS) entry which is preliminary data.</text>
</comment>
<gene>
    <name evidence="2" type="ORF">P43SY_000700</name>
</gene>
<proteinExistence type="predicted"/>
<feature type="region of interest" description="Disordered" evidence="1">
    <location>
        <begin position="212"/>
        <end position="373"/>
    </location>
</feature>
<feature type="compositionally biased region" description="Polar residues" evidence="1">
    <location>
        <begin position="319"/>
        <end position="334"/>
    </location>
</feature>
<dbReference type="AlphaFoldDB" id="A0AAD5QAC9"/>
<name>A0AAD5QAC9_PYTIN</name>
<feature type="region of interest" description="Disordered" evidence="1">
    <location>
        <begin position="79"/>
        <end position="198"/>
    </location>
</feature>
<feature type="compositionally biased region" description="Basic and acidic residues" evidence="1">
    <location>
        <begin position="235"/>
        <end position="270"/>
    </location>
</feature>
<feature type="compositionally biased region" description="Low complexity" evidence="1">
    <location>
        <begin position="87"/>
        <end position="132"/>
    </location>
</feature>
<feature type="compositionally biased region" description="Basic and acidic residues" evidence="1">
    <location>
        <begin position="300"/>
        <end position="315"/>
    </location>
</feature>
<accession>A0AAD5QAC9</accession>
<sequence length="486" mass="52053">MSSPAGSTTIARYIARFRHERPRPREERAHEIRQEDFWWTQRSASPSPSPSPRSHNPSGDLSASASLEWEHELWAELSSVASSGREPPQSTAASVAAASSAVPSPVSAPDAEPPAATEPSASSVEAEEPPSWSHDDPFAAMEESLEDPEIVIQRVRRRLGLGRQPPTVQAQEESKPQALSLADLGGELSSPERSPWPPLELSLSAIDVSTADCPGQQASESAVSISLGVEQLNDEESKQTDEEPSHKADEAPQLKEADARETDEELHEREDEGQEQVVEMDASAEAQSKADVPPCGDDATMPRRGVDEEGARSDVEAQEMTTSSASSPVRNSLDTAEAAPDELAESPVISERHAEQQAGTGPAAEATSEREISVETAHTLDRLVSFVVHAWGDDVSQSGDEDEARSVSESVAADSRAGESEGGTPEPPTPSPASDRQEQDEEHPDLEVTAADTDDMIVRLLCDRIALLEAALRRLEDKHASSSAST</sequence>
<evidence type="ECO:0000313" key="2">
    <source>
        <dbReference type="EMBL" id="KAJ0408804.1"/>
    </source>
</evidence>
<reference evidence="2" key="1">
    <citation type="submission" date="2021-12" db="EMBL/GenBank/DDBJ databases">
        <title>Prjna785345.</title>
        <authorList>
            <person name="Rujirawat T."/>
            <person name="Krajaejun T."/>
        </authorList>
    </citation>
    <scope>NUCLEOTIDE SEQUENCE</scope>
    <source>
        <strain evidence="2">Pi057C3</strain>
    </source>
</reference>
<evidence type="ECO:0000256" key="1">
    <source>
        <dbReference type="SAM" id="MobiDB-lite"/>
    </source>
</evidence>
<feature type="compositionally biased region" description="Polar residues" evidence="1">
    <location>
        <begin position="1"/>
        <end position="10"/>
    </location>
</feature>
<dbReference type="EMBL" id="JAKCXM010000008">
    <property type="protein sequence ID" value="KAJ0408804.1"/>
    <property type="molecule type" value="Genomic_DNA"/>
</dbReference>
<feature type="region of interest" description="Disordered" evidence="1">
    <location>
        <begin position="394"/>
        <end position="453"/>
    </location>
</feature>
<organism evidence="2 3">
    <name type="scientific">Pythium insidiosum</name>
    <name type="common">Pythiosis disease agent</name>
    <dbReference type="NCBI Taxonomy" id="114742"/>
    <lineage>
        <taxon>Eukaryota</taxon>
        <taxon>Sar</taxon>
        <taxon>Stramenopiles</taxon>
        <taxon>Oomycota</taxon>
        <taxon>Peronosporomycetes</taxon>
        <taxon>Pythiales</taxon>
        <taxon>Pythiaceae</taxon>
        <taxon>Pythium</taxon>
    </lineage>
</organism>
<evidence type="ECO:0000313" key="3">
    <source>
        <dbReference type="Proteomes" id="UP001209570"/>
    </source>
</evidence>